<accession>A0ABV7D3G5</accession>
<proteinExistence type="predicted"/>
<dbReference type="RefSeq" id="WP_194215043.1">
    <property type="nucleotide sequence ID" value="NZ_CP061205.1"/>
</dbReference>
<comment type="caution">
    <text evidence="1">The sequence shown here is derived from an EMBL/GenBank/DDBJ whole genome shotgun (WGS) entry which is preliminary data.</text>
</comment>
<dbReference type="EMBL" id="JBHRSL010000004">
    <property type="protein sequence ID" value="MFC3051561.1"/>
    <property type="molecule type" value="Genomic_DNA"/>
</dbReference>
<evidence type="ECO:0000313" key="2">
    <source>
        <dbReference type="Proteomes" id="UP001595444"/>
    </source>
</evidence>
<reference evidence="2" key="1">
    <citation type="journal article" date="2019" name="Int. J. Syst. Evol. Microbiol.">
        <title>The Global Catalogue of Microorganisms (GCM) 10K type strain sequencing project: providing services to taxonomists for standard genome sequencing and annotation.</title>
        <authorList>
            <consortium name="The Broad Institute Genomics Platform"/>
            <consortium name="The Broad Institute Genome Sequencing Center for Infectious Disease"/>
            <person name="Wu L."/>
            <person name="Ma J."/>
        </authorList>
    </citation>
    <scope>NUCLEOTIDE SEQUENCE [LARGE SCALE GENOMIC DNA]</scope>
    <source>
        <strain evidence="2">KCTC 62164</strain>
    </source>
</reference>
<evidence type="ECO:0000313" key="1">
    <source>
        <dbReference type="EMBL" id="MFC3051561.1"/>
    </source>
</evidence>
<name>A0ABV7D3G5_9PROT</name>
<gene>
    <name evidence="1" type="ORF">ACFOKA_06585</name>
</gene>
<keyword evidence="2" id="KW-1185">Reference proteome</keyword>
<sequence length="145" mass="14691">MTTAPVLSGLNSLSFTEGDGPVQIDSNVIFTDPEGDFDGSVLTVAGTLAGDELSILNVGTNAGEIGFNGTTVTYGGITIGTASGGADGANLVITLNANASTAAVEALMENVTFDAPGDNPTAGDRDISFDRGYQRGQPRLYARGE</sequence>
<dbReference type="Proteomes" id="UP001595444">
    <property type="component" value="Unassembled WGS sequence"/>
</dbReference>
<organism evidence="1 2">
    <name type="scientific">Kordiimonas pumila</name>
    <dbReference type="NCBI Taxonomy" id="2161677"/>
    <lineage>
        <taxon>Bacteria</taxon>
        <taxon>Pseudomonadati</taxon>
        <taxon>Pseudomonadota</taxon>
        <taxon>Alphaproteobacteria</taxon>
        <taxon>Kordiimonadales</taxon>
        <taxon>Kordiimonadaceae</taxon>
        <taxon>Kordiimonas</taxon>
    </lineage>
</organism>
<protein>
    <submittedName>
        <fullName evidence="1">Uncharacterized protein</fullName>
    </submittedName>
</protein>